<dbReference type="EMBL" id="JADING010000074">
    <property type="protein sequence ID" value="MBO8414362.1"/>
    <property type="molecule type" value="Genomic_DNA"/>
</dbReference>
<dbReference type="Pfam" id="PF04463">
    <property type="entry name" value="2-thiour_desulf"/>
    <property type="match status" value="1"/>
</dbReference>
<dbReference type="Proteomes" id="UP000823629">
    <property type="component" value="Unassembled WGS sequence"/>
</dbReference>
<dbReference type="AlphaFoldDB" id="A0A9D9D8H0"/>
<sequence>MEKEKLLVSSCLVGINCKYNGKNNYTKEIEKLKDYYDFILICPESSSGMKAPRHPSERRGDKVVSELNEDVTSFFIKGAELSLKIAKQHNVKYALLKESSPSCGVHLIYDGTFSHTKISGIGTTAEALKKEGIKLFSEEEISKLIELGEAKQSSNLHKKNS</sequence>
<dbReference type="InterPro" id="IPR007553">
    <property type="entry name" value="2-thiour_desulf"/>
</dbReference>
<proteinExistence type="predicted"/>
<organism evidence="1 2">
    <name type="scientific">Candidatus Scatoplasma merdavium</name>
    <dbReference type="NCBI Taxonomy" id="2840932"/>
    <lineage>
        <taxon>Bacteria</taxon>
        <taxon>Bacillati</taxon>
        <taxon>Bacillota</taxon>
        <taxon>Bacilli</taxon>
        <taxon>Bacillales</taxon>
        <taxon>Candidatus Scatoplasma</taxon>
    </lineage>
</organism>
<evidence type="ECO:0000313" key="2">
    <source>
        <dbReference type="Proteomes" id="UP000823629"/>
    </source>
</evidence>
<name>A0A9D9D8H0_9BACL</name>
<dbReference type="PANTHER" id="PTHR30087:SF1">
    <property type="entry name" value="HYPOTHETICAL CYTOSOLIC PROTEIN"/>
    <property type="match status" value="1"/>
</dbReference>
<evidence type="ECO:0000313" key="1">
    <source>
        <dbReference type="EMBL" id="MBO8414362.1"/>
    </source>
</evidence>
<protein>
    <submittedName>
        <fullName evidence="1">DUF523 domain-containing protein</fullName>
    </submittedName>
</protein>
<dbReference type="PANTHER" id="PTHR30087">
    <property type="entry name" value="INNER MEMBRANE PROTEIN"/>
    <property type="match status" value="1"/>
</dbReference>
<gene>
    <name evidence="1" type="ORF">IAC78_02660</name>
</gene>
<reference evidence="1" key="2">
    <citation type="journal article" date="2021" name="PeerJ">
        <title>Extensive microbial diversity within the chicken gut microbiome revealed by metagenomics and culture.</title>
        <authorList>
            <person name="Gilroy R."/>
            <person name="Ravi A."/>
            <person name="Getino M."/>
            <person name="Pursley I."/>
            <person name="Horton D.L."/>
            <person name="Alikhan N.F."/>
            <person name="Baker D."/>
            <person name="Gharbi K."/>
            <person name="Hall N."/>
            <person name="Watson M."/>
            <person name="Adriaenssens E.M."/>
            <person name="Foster-Nyarko E."/>
            <person name="Jarju S."/>
            <person name="Secka A."/>
            <person name="Antonio M."/>
            <person name="Oren A."/>
            <person name="Chaudhuri R.R."/>
            <person name="La Ragione R."/>
            <person name="Hildebrand F."/>
            <person name="Pallen M.J."/>
        </authorList>
    </citation>
    <scope>NUCLEOTIDE SEQUENCE</scope>
    <source>
        <strain evidence="1">1748</strain>
    </source>
</reference>
<accession>A0A9D9D8H0</accession>
<reference evidence="1" key="1">
    <citation type="submission" date="2020-10" db="EMBL/GenBank/DDBJ databases">
        <authorList>
            <person name="Gilroy R."/>
        </authorList>
    </citation>
    <scope>NUCLEOTIDE SEQUENCE</scope>
    <source>
        <strain evidence="1">1748</strain>
    </source>
</reference>
<comment type="caution">
    <text evidence="1">The sequence shown here is derived from an EMBL/GenBank/DDBJ whole genome shotgun (WGS) entry which is preliminary data.</text>
</comment>